<evidence type="ECO:0000256" key="3">
    <source>
        <dbReference type="ARBA" id="ARBA00022840"/>
    </source>
</evidence>
<dbReference type="Proteomes" id="UP000217696">
    <property type="component" value="Chromosome"/>
</dbReference>
<dbReference type="EMBL" id="AP017312">
    <property type="protein sequence ID" value="BAU27853.1"/>
    <property type="molecule type" value="Genomic_DNA"/>
</dbReference>
<protein>
    <submittedName>
        <fullName evidence="6">UDP-N-acetylmuramoyl-tripeptide--D-alanyl-D-alanine ligase</fullName>
        <ecNumber evidence="6">6.3.2.10</ecNumber>
    </submittedName>
</protein>
<dbReference type="AlphaFoldDB" id="A0A0U5BAY5"/>
<dbReference type="SUPFAM" id="SSF53244">
    <property type="entry name" value="MurD-like peptide ligases, peptide-binding domain"/>
    <property type="match status" value="1"/>
</dbReference>
<dbReference type="Gene3D" id="3.90.190.20">
    <property type="entry name" value="Mur ligase, C-terminal domain"/>
    <property type="match status" value="1"/>
</dbReference>
<dbReference type="InterPro" id="IPR051046">
    <property type="entry name" value="MurCDEF_CellWall_CoF430Synth"/>
</dbReference>
<dbReference type="GO" id="GO:0005524">
    <property type="term" value="F:ATP binding"/>
    <property type="evidence" value="ECO:0007669"/>
    <property type="project" value="UniProtKB-KW"/>
</dbReference>
<keyword evidence="7" id="KW-1185">Reference proteome</keyword>
<evidence type="ECO:0000313" key="7">
    <source>
        <dbReference type="Proteomes" id="UP000217696"/>
    </source>
</evidence>
<keyword evidence="3" id="KW-0067">ATP-binding</keyword>
<evidence type="ECO:0000313" key="6">
    <source>
        <dbReference type="EMBL" id="BAU27853.1"/>
    </source>
</evidence>
<dbReference type="InterPro" id="IPR013221">
    <property type="entry name" value="Mur_ligase_cen"/>
</dbReference>
<feature type="domain" description="Mur ligase C-terminal" evidence="4">
    <location>
        <begin position="321"/>
        <end position="441"/>
    </location>
</feature>
<evidence type="ECO:0000259" key="5">
    <source>
        <dbReference type="Pfam" id="PF08245"/>
    </source>
</evidence>
<evidence type="ECO:0000256" key="1">
    <source>
        <dbReference type="ARBA" id="ARBA00022598"/>
    </source>
</evidence>
<dbReference type="InterPro" id="IPR036565">
    <property type="entry name" value="Mur-like_cat_sf"/>
</dbReference>
<dbReference type="KEGG" id="asoc:CB4_02027"/>
<dbReference type="Gene3D" id="3.40.1190.10">
    <property type="entry name" value="Mur-like, catalytic domain"/>
    <property type="match status" value="1"/>
</dbReference>
<gene>
    <name evidence="6" type="primary">murF_2</name>
    <name evidence="6" type="ORF">CB4_02027</name>
</gene>
<proteinExistence type="predicted"/>
<dbReference type="SUPFAM" id="SSF53623">
    <property type="entry name" value="MurD-like peptide ligases, catalytic domain"/>
    <property type="match status" value="1"/>
</dbReference>
<dbReference type="PANTHER" id="PTHR43024:SF1">
    <property type="entry name" value="UDP-N-ACETYLMURAMOYL-TRIPEPTIDE--D-ALANYL-D-ALANINE LIGASE"/>
    <property type="match status" value="1"/>
</dbReference>
<reference evidence="6 7" key="1">
    <citation type="submission" date="2015-12" db="EMBL/GenBank/DDBJ databases">
        <title>Genome sequence of Aneurinibacillus soli.</title>
        <authorList>
            <person name="Lee J.S."/>
            <person name="Lee K.C."/>
            <person name="Kim K.K."/>
            <person name="Lee B.W."/>
        </authorList>
    </citation>
    <scope>NUCLEOTIDE SEQUENCE [LARGE SCALE GENOMIC DNA]</scope>
    <source>
        <strain evidence="6 7">CB4</strain>
    </source>
</reference>
<evidence type="ECO:0000256" key="2">
    <source>
        <dbReference type="ARBA" id="ARBA00022741"/>
    </source>
</evidence>
<dbReference type="OrthoDB" id="7869153at2"/>
<dbReference type="Pfam" id="PF08245">
    <property type="entry name" value="Mur_ligase_M"/>
    <property type="match status" value="1"/>
</dbReference>
<dbReference type="RefSeq" id="WP_096465516.1">
    <property type="nucleotide sequence ID" value="NZ_AP017312.1"/>
</dbReference>
<name>A0A0U5BAY5_9BACL</name>
<dbReference type="EC" id="6.3.2.10" evidence="6"/>
<feature type="domain" description="Mur ligase central" evidence="5">
    <location>
        <begin position="109"/>
        <end position="296"/>
    </location>
</feature>
<organism evidence="6 7">
    <name type="scientific">Aneurinibacillus soli</name>
    <dbReference type="NCBI Taxonomy" id="1500254"/>
    <lineage>
        <taxon>Bacteria</taxon>
        <taxon>Bacillati</taxon>
        <taxon>Bacillota</taxon>
        <taxon>Bacilli</taxon>
        <taxon>Bacillales</taxon>
        <taxon>Paenibacillaceae</taxon>
        <taxon>Aneurinibacillus group</taxon>
        <taxon>Aneurinibacillus</taxon>
    </lineage>
</organism>
<evidence type="ECO:0000259" key="4">
    <source>
        <dbReference type="Pfam" id="PF02875"/>
    </source>
</evidence>
<dbReference type="InterPro" id="IPR004101">
    <property type="entry name" value="Mur_ligase_C"/>
</dbReference>
<keyword evidence="2" id="KW-0547">Nucleotide-binding</keyword>
<dbReference type="GO" id="GO:0047480">
    <property type="term" value="F:UDP-N-acetylmuramoyl-tripeptide-D-alanyl-D-alanine ligase activity"/>
    <property type="evidence" value="ECO:0007669"/>
    <property type="project" value="UniProtKB-EC"/>
</dbReference>
<sequence>MKSLSLGEILPIMKGKLLQGNIDEKIINVTTEPDEVQKNSLFFDVYPTLTDWNMFPFRDSVVIVTDHPWRMEGKVARKISVVYVKSIEQAYWAFVEFYRGLFDIPVIGVTGTCGKTTTTEMLKTVLSQNYCVQSTFDGKNSLSYNLPYVMEIDEQTEAAVYEMGVSHPGCIENSCRHFQPQIGIILNIGVYHLLGCKTFDNYIKAKKEMVKGIHPQGTLILNADDENIGKIDVSSFQGEIVYFGTSERAHFQAKNIRYEEGGMSYTLRKDNQKYPVFVSGYGEHNVLNSLACLAAATSIIGNVEQAIQGLSEFRQVRQHLEFLKGPKGCTLIDDTWNCTPPSMTSSLKVLTDTAQKRQKIAVLGYMPQLGDNAKDEYDNMAYHVKAAAVDHVIVIGEARLIGQKAEKLGVSKKRISYCETAEEVQQAVTPFLKKNSLVLLKFPYKFRLSKDHAFQKFMQWIRMENNQ</sequence>
<dbReference type="InterPro" id="IPR036615">
    <property type="entry name" value="Mur_ligase_C_dom_sf"/>
</dbReference>
<accession>A0A0U5BAY5</accession>
<dbReference type="PANTHER" id="PTHR43024">
    <property type="entry name" value="UDP-N-ACETYLMURAMOYL-TRIPEPTIDE--D-ALANYL-D-ALANINE LIGASE"/>
    <property type="match status" value="1"/>
</dbReference>
<keyword evidence="1 6" id="KW-0436">Ligase</keyword>
<dbReference type="Pfam" id="PF02875">
    <property type="entry name" value="Mur_ligase_C"/>
    <property type="match status" value="1"/>
</dbReference>